<dbReference type="eggNOG" id="ENOG502SPRM">
    <property type="taxonomic scope" value="Eukaryota"/>
</dbReference>
<dbReference type="InParanoid" id="C7ZNK2"/>
<dbReference type="KEGG" id="nhe:NECHADRAFT_82262"/>
<dbReference type="AlphaFoldDB" id="C7ZNK2"/>
<proteinExistence type="predicted"/>
<dbReference type="OMA" id="IEALWIF"/>
<keyword evidence="2" id="KW-1185">Reference proteome</keyword>
<protein>
    <submittedName>
        <fullName evidence="1">Uncharacterized protein</fullName>
    </submittedName>
</protein>
<dbReference type="Proteomes" id="UP000005206">
    <property type="component" value="Chromosome 7"/>
</dbReference>
<dbReference type="EMBL" id="GG698969">
    <property type="protein sequence ID" value="EEU34419.1"/>
    <property type="molecule type" value="Genomic_DNA"/>
</dbReference>
<evidence type="ECO:0000313" key="1">
    <source>
        <dbReference type="EMBL" id="EEU34419.1"/>
    </source>
</evidence>
<organism evidence="1 2">
    <name type="scientific">Fusarium vanettenii (strain ATCC MYA-4622 / CBS 123669 / FGSC 9596 / NRRL 45880 / 77-13-4)</name>
    <name type="common">Fusarium solani subsp. pisi</name>
    <dbReference type="NCBI Taxonomy" id="660122"/>
    <lineage>
        <taxon>Eukaryota</taxon>
        <taxon>Fungi</taxon>
        <taxon>Dikarya</taxon>
        <taxon>Ascomycota</taxon>
        <taxon>Pezizomycotina</taxon>
        <taxon>Sordariomycetes</taxon>
        <taxon>Hypocreomycetidae</taxon>
        <taxon>Hypocreales</taxon>
        <taxon>Nectriaceae</taxon>
        <taxon>Fusarium</taxon>
        <taxon>Fusarium solani species complex</taxon>
        <taxon>Fusarium vanettenii</taxon>
    </lineage>
</organism>
<gene>
    <name evidence="1" type="ORF">NECHADRAFT_82262</name>
</gene>
<dbReference type="RefSeq" id="XP_003040132.1">
    <property type="nucleotide sequence ID" value="XM_003040086.1"/>
</dbReference>
<dbReference type="HOGENOM" id="CLU_1205065_0_0_1"/>
<dbReference type="GeneID" id="9677948"/>
<dbReference type="OrthoDB" id="2322999at2759"/>
<accession>C7ZNK2</accession>
<reference evidence="1 2" key="1">
    <citation type="journal article" date="2009" name="PLoS Genet.">
        <title>The genome of Nectria haematococca: contribution of supernumerary chromosomes to gene expansion.</title>
        <authorList>
            <person name="Coleman J.J."/>
            <person name="Rounsley S.D."/>
            <person name="Rodriguez-Carres M."/>
            <person name="Kuo A."/>
            <person name="Wasmann C.C."/>
            <person name="Grimwood J."/>
            <person name="Schmutz J."/>
            <person name="Taga M."/>
            <person name="White G.J."/>
            <person name="Zhou S."/>
            <person name="Schwartz D.C."/>
            <person name="Freitag M."/>
            <person name="Ma L.J."/>
            <person name="Danchin E.G."/>
            <person name="Henrissat B."/>
            <person name="Coutinho P.M."/>
            <person name="Nelson D.R."/>
            <person name="Straney D."/>
            <person name="Napoli C.A."/>
            <person name="Barker B.M."/>
            <person name="Gribskov M."/>
            <person name="Rep M."/>
            <person name="Kroken S."/>
            <person name="Molnar I."/>
            <person name="Rensing C."/>
            <person name="Kennell J.C."/>
            <person name="Zamora J."/>
            <person name="Farman M.L."/>
            <person name="Selker E.U."/>
            <person name="Salamov A."/>
            <person name="Shapiro H."/>
            <person name="Pangilinan J."/>
            <person name="Lindquist E."/>
            <person name="Lamers C."/>
            <person name="Grigoriev I.V."/>
            <person name="Geiser D.M."/>
            <person name="Covert S.F."/>
            <person name="Temporini E."/>
            <person name="Vanetten H.D."/>
        </authorList>
    </citation>
    <scope>NUCLEOTIDE SEQUENCE [LARGE SCALE GENOMIC DNA]</scope>
    <source>
        <strain evidence="2">ATCC MYA-4622 / CBS 123669 / FGSC 9596 / NRRL 45880 / 77-13-4</strain>
    </source>
</reference>
<name>C7ZNK2_FUSV7</name>
<evidence type="ECO:0000313" key="2">
    <source>
        <dbReference type="Proteomes" id="UP000005206"/>
    </source>
</evidence>
<sequence length="230" mass="25755">MRNFILSVANCHIFIRITLESSDSVHLSPTVETMNVYDPHVFKSTKYLRDSERMFLMNNGPTVRSESVRNLFIKHGVVDGLGLILLHKHFELGDGQALVDYNSTSMAWDLKDTTVSGKGVVQEHGGFIKPGAWLLSPTKKRLIFYEFCFHHHNATNNLAYSQTTLLYLTEEFVDEFSEILHQDNLTGVLGVCLLKSPLSTEIETSEGHANISVPVTDDTVFGPLNSIEAI</sequence>
<dbReference type="VEuPathDB" id="FungiDB:NECHADRAFT_82262"/>